<feature type="domain" description="MutL C-terminal dimerisation" evidence="6">
    <location>
        <begin position="483"/>
        <end position="625"/>
    </location>
</feature>
<protein>
    <recommendedName>
        <fullName evidence="4">DNA mismatch repair protein MutL</fullName>
    </recommendedName>
</protein>
<comment type="similarity">
    <text evidence="1 4">Belongs to the DNA mismatch repair MutL/HexB family.</text>
</comment>
<dbReference type="GO" id="GO:0032300">
    <property type="term" value="C:mismatch repair complex"/>
    <property type="evidence" value="ECO:0007669"/>
    <property type="project" value="InterPro"/>
</dbReference>
<evidence type="ECO:0000313" key="9">
    <source>
        <dbReference type="Proteomes" id="UP000309676"/>
    </source>
</evidence>
<dbReference type="SMART" id="SM01340">
    <property type="entry name" value="DNA_mis_repair"/>
    <property type="match status" value="1"/>
</dbReference>
<accession>A0A5R9GBU6</accession>
<feature type="compositionally biased region" description="Low complexity" evidence="5">
    <location>
        <begin position="385"/>
        <end position="414"/>
    </location>
</feature>
<evidence type="ECO:0000259" key="6">
    <source>
        <dbReference type="SMART" id="SM00853"/>
    </source>
</evidence>
<dbReference type="SUPFAM" id="SSF54211">
    <property type="entry name" value="Ribosomal protein S5 domain 2-like"/>
    <property type="match status" value="1"/>
</dbReference>
<dbReference type="PROSITE" id="PS00058">
    <property type="entry name" value="DNA_MISMATCH_REPAIR_1"/>
    <property type="match status" value="1"/>
</dbReference>
<keyword evidence="8" id="KW-0378">Hydrolase</keyword>
<dbReference type="Proteomes" id="UP000309676">
    <property type="component" value="Unassembled WGS sequence"/>
</dbReference>
<evidence type="ECO:0000256" key="5">
    <source>
        <dbReference type="SAM" id="MobiDB-lite"/>
    </source>
</evidence>
<dbReference type="AlphaFoldDB" id="A0A5R9GBU6"/>
<proteinExistence type="inferred from homology"/>
<keyword evidence="2 4" id="KW-0227">DNA damage</keyword>
<evidence type="ECO:0000259" key="7">
    <source>
        <dbReference type="SMART" id="SM01340"/>
    </source>
</evidence>
<dbReference type="Gene3D" id="3.30.230.10">
    <property type="match status" value="1"/>
</dbReference>
<dbReference type="Gene3D" id="3.30.1370.100">
    <property type="entry name" value="MutL, C-terminal domain, regulatory subdomain"/>
    <property type="match status" value="1"/>
</dbReference>
<dbReference type="SUPFAM" id="SSF118116">
    <property type="entry name" value="DNA mismatch repair protein MutL"/>
    <property type="match status" value="1"/>
</dbReference>
<dbReference type="GO" id="GO:0004519">
    <property type="term" value="F:endonuclease activity"/>
    <property type="evidence" value="ECO:0007669"/>
    <property type="project" value="UniProtKB-KW"/>
</dbReference>
<dbReference type="Pfam" id="PF13589">
    <property type="entry name" value="HATPase_c_3"/>
    <property type="match status" value="1"/>
</dbReference>
<dbReference type="InterPro" id="IPR042121">
    <property type="entry name" value="MutL_C_regsub"/>
</dbReference>
<dbReference type="FunFam" id="3.30.565.10:FF:000003">
    <property type="entry name" value="DNA mismatch repair endonuclease MutL"/>
    <property type="match status" value="1"/>
</dbReference>
<feature type="region of interest" description="Disordered" evidence="5">
    <location>
        <begin position="438"/>
        <end position="459"/>
    </location>
</feature>
<dbReference type="InterPro" id="IPR036890">
    <property type="entry name" value="HATPase_C_sf"/>
</dbReference>
<dbReference type="InterPro" id="IPR014762">
    <property type="entry name" value="DNA_mismatch_repair_CS"/>
</dbReference>
<organism evidence="8 9">
    <name type="scientific">Paenibacillus antri</name>
    <dbReference type="NCBI Taxonomy" id="2582848"/>
    <lineage>
        <taxon>Bacteria</taxon>
        <taxon>Bacillati</taxon>
        <taxon>Bacillota</taxon>
        <taxon>Bacilli</taxon>
        <taxon>Bacillales</taxon>
        <taxon>Paenibacillaceae</taxon>
        <taxon>Paenibacillus</taxon>
    </lineage>
</organism>
<dbReference type="GO" id="GO:0006298">
    <property type="term" value="P:mismatch repair"/>
    <property type="evidence" value="ECO:0007669"/>
    <property type="project" value="UniProtKB-UniRule"/>
</dbReference>
<dbReference type="GO" id="GO:0030983">
    <property type="term" value="F:mismatched DNA binding"/>
    <property type="evidence" value="ECO:0007669"/>
    <property type="project" value="InterPro"/>
</dbReference>
<dbReference type="RefSeq" id="WP_138193462.1">
    <property type="nucleotide sequence ID" value="NZ_VCIW01000003.1"/>
</dbReference>
<name>A0A5R9GBU6_9BACL</name>
<dbReference type="GO" id="GO:0016887">
    <property type="term" value="F:ATP hydrolysis activity"/>
    <property type="evidence" value="ECO:0007669"/>
    <property type="project" value="InterPro"/>
</dbReference>
<gene>
    <name evidence="4 8" type="primary">mutL</name>
    <name evidence="8" type="ORF">FE782_07620</name>
</gene>
<dbReference type="Pfam" id="PF08676">
    <property type="entry name" value="MutL_C"/>
    <property type="match status" value="1"/>
</dbReference>
<feature type="domain" description="DNA mismatch repair protein S5" evidence="7">
    <location>
        <begin position="209"/>
        <end position="327"/>
    </location>
</feature>
<dbReference type="InterPro" id="IPR020568">
    <property type="entry name" value="Ribosomal_Su5_D2-typ_SF"/>
</dbReference>
<evidence type="ECO:0000256" key="3">
    <source>
        <dbReference type="ARBA" id="ARBA00023204"/>
    </source>
</evidence>
<dbReference type="InterPro" id="IPR013507">
    <property type="entry name" value="DNA_mismatch_S5_2-like"/>
</dbReference>
<sequence length="669" mass="72602">MGKIRLLDDHLANQIAAGEVVERPSSVVKELVENAIDAGSRTIDVTAEEGGVKFIRVVDDGSGIEPDDLELAFERHATSKIRTGKDLFAIRSLGFRGEALPSIAAVSRVEVLSGAGDDGVARRIVIEGGAKLAFEEAAAPRGTDFRVKDLFYNTPARLKYMKTVQTELGHITDYMYRLALSRPDIAFRLEHNGTQLLDTAGNGDLQQAAAAVYGTATAKRMIPVEAETPDYKISGWIARPDVTRSNRNGITVVVNGRYVRNFQVAQAILAGFHTLLPINRYPLAIVRLEMEPTLVDVNVHPAKLEVRFSKDAELMEAVQRAVRAALQRETLIPSGMAGRERRVLPPAGSQPQAVQETLRLYDARPGIAPGSSARETSAPPPAFNPAPQGGAAPRPAAPYGKPAGTYGAAAGGTAPPMPAAPSRQWEPRDAERLLRAMAPSPASAPPPAAEAEPVERDAASLDATAPPAAPIEEEGPRFPHLYPIGQLHGTYIVAQNEDGLFLVDQHAAHERINYERFYQKFGSVEAVSQLTLFSHTIEFTSSEAQTLRDRLPLLESVGVYLEPFGGNTFKVRSHPSWFPDGEEASLIEEMTQWVLSERSPDVAKIREASAIMCSCKASIKANQSQSIPALESLLARLAACKNPFTCPHGRPIVVSFTKRDLEKLFKRVM</sequence>
<dbReference type="Pfam" id="PF01119">
    <property type="entry name" value="DNA_mis_repair"/>
    <property type="match status" value="1"/>
</dbReference>
<reference evidence="8 9" key="1">
    <citation type="submission" date="2019-05" db="EMBL/GenBank/DDBJ databases">
        <authorList>
            <person name="Narsing Rao M.P."/>
            <person name="Li W.J."/>
        </authorList>
    </citation>
    <scope>NUCLEOTIDE SEQUENCE [LARGE SCALE GENOMIC DNA]</scope>
    <source>
        <strain evidence="8 9">SYSU_K30003</strain>
    </source>
</reference>
<evidence type="ECO:0000256" key="2">
    <source>
        <dbReference type="ARBA" id="ARBA00022763"/>
    </source>
</evidence>
<comment type="caution">
    <text evidence="8">The sequence shown here is derived from an EMBL/GenBank/DDBJ whole genome shotgun (WGS) entry which is preliminary data.</text>
</comment>
<dbReference type="PANTHER" id="PTHR10073">
    <property type="entry name" value="DNA MISMATCH REPAIR PROTEIN MLH, PMS, MUTL"/>
    <property type="match status" value="1"/>
</dbReference>
<dbReference type="GO" id="GO:0140664">
    <property type="term" value="F:ATP-dependent DNA damage sensor activity"/>
    <property type="evidence" value="ECO:0007669"/>
    <property type="project" value="InterPro"/>
</dbReference>
<comment type="function">
    <text evidence="4">This protein is involved in the repair of mismatches in DNA. It is required for dam-dependent methyl-directed DNA mismatch repair. May act as a 'molecular matchmaker', a protein that promotes the formation of a stable complex between two or more DNA-binding proteins in an ATP-dependent manner without itself being part of a final effector complex.</text>
</comment>
<dbReference type="InterPro" id="IPR014721">
    <property type="entry name" value="Ribsml_uS5_D2-typ_fold_subgr"/>
</dbReference>
<dbReference type="CDD" id="cd16926">
    <property type="entry name" value="HATPase_MutL-MLH-PMS-like"/>
    <property type="match status" value="1"/>
</dbReference>
<keyword evidence="8" id="KW-0255">Endonuclease</keyword>
<dbReference type="EMBL" id="VCIW01000003">
    <property type="protein sequence ID" value="TLS53221.1"/>
    <property type="molecule type" value="Genomic_DNA"/>
</dbReference>
<dbReference type="PANTHER" id="PTHR10073:SF12">
    <property type="entry name" value="DNA MISMATCH REPAIR PROTEIN MLH1"/>
    <property type="match status" value="1"/>
</dbReference>
<dbReference type="InterPro" id="IPR037198">
    <property type="entry name" value="MutL_C_sf"/>
</dbReference>
<dbReference type="CDD" id="cd00782">
    <property type="entry name" value="MutL_Trans"/>
    <property type="match status" value="1"/>
</dbReference>
<dbReference type="InterPro" id="IPR042120">
    <property type="entry name" value="MutL_C_dimsub"/>
</dbReference>
<dbReference type="InterPro" id="IPR014790">
    <property type="entry name" value="MutL_C"/>
</dbReference>
<dbReference type="NCBIfam" id="TIGR00585">
    <property type="entry name" value="mutl"/>
    <property type="match status" value="1"/>
</dbReference>
<dbReference type="HAMAP" id="MF_00149">
    <property type="entry name" value="DNA_mis_repair"/>
    <property type="match status" value="1"/>
</dbReference>
<keyword evidence="8" id="KW-0540">Nuclease</keyword>
<evidence type="ECO:0000256" key="1">
    <source>
        <dbReference type="ARBA" id="ARBA00006082"/>
    </source>
</evidence>
<dbReference type="Gene3D" id="3.30.565.10">
    <property type="entry name" value="Histidine kinase-like ATPase, C-terminal domain"/>
    <property type="match status" value="1"/>
</dbReference>
<feature type="region of interest" description="Disordered" evidence="5">
    <location>
        <begin position="364"/>
        <end position="426"/>
    </location>
</feature>
<dbReference type="Gene3D" id="3.30.1540.20">
    <property type="entry name" value="MutL, C-terminal domain, dimerisation subdomain"/>
    <property type="match status" value="1"/>
</dbReference>
<dbReference type="InterPro" id="IPR038973">
    <property type="entry name" value="MutL/Mlh/Pms-like"/>
</dbReference>
<dbReference type="InterPro" id="IPR020667">
    <property type="entry name" value="DNA_mismatch_repair_MutL"/>
</dbReference>
<dbReference type="InterPro" id="IPR002099">
    <property type="entry name" value="MutL/Mlh/PMS"/>
</dbReference>
<dbReference type="SUPFAM" id="SSF55874">
    <property type="entry name" value="ATPase domain of HSP90 chaperone/DNA topoisomerase II/histidine kinase"/>
    <property type="match status" value="1"/>
</dbReference>
<keyword evidence="3 4" id="KW-0234">DNA repair</keyword>
<evidence type="ECO:0000313" key="8">
    <source>
        <dbReference type="EMBL" id="TLS53221.1"/>
    </source>
</evidence>
<dbReference type="OrthoDB" id="9763467at2"/>
<dbReference type="SMART" id="SM00853">
    <property type="entry name" value="MutL_C"/>
    <property type="match status" value="1"/>
</dbReference>
<dbReference type="GO" id="GO:0005524">
    <property type="term" value="F:ATP binding"/>
    <property type="evidence" value="ECO:0007669"/>
    <property type="project" value="InterPro"/>
</dbReference>
<dbReference type="NCBIfam" id="NF000950">
    <property type="entry name" value="PRK00095.1-3"/>
    <property type="match status" value="1"/>
</dbReference>
<keyword evidence="9" id="KW-1185">Reference proteome</keyword>
<evidence type="ECO:0000256" key="4">
    <source>
        <dbReference type="HAMAP-Rule" id="MF_00149"/>
    </source>
</evidence>